<evidence type="ECO:0000313" key="2">
    <source>
        <dbReference type="EMBL" id="MFK7642459.1"/>
    </source>
</evidence>
<sequence>MKKPFVWLKLILLSAFIAVVVFYSPEQKQGWYGLVFVGAAYLFADGMEKRAGQKALAALYADKAESYRWLQQNLSGSRIQDLKLIRRQFNLPLALAVKVLDEYLASERSAD</sequence>
<keyword evidence="1" id="KW-1133">Transmembrane helix</keyword>
<feature type="transmembrane region" description="Helical" evidence="1">
    <location>
        <begin position="30"/>
        <end position="47"/>
    </location>
</feature>
<feature type="transmembrane region" description="Helical" evidence="1">
    <location>
        <begin position="7"/>
        <end position="24"/>
    </location>
</feature>
<evidence type="ECO:0000313" key="3">
    <source>
        <dbReference type="Proteomes" id="UP001621964"/>
    </source>
</evidence>
<keyword evidence="1" id="KW-0472">Membrane</keyword>
<dbReference type="RefSeq" id="WP_405386411.1">
    <property type="nucleotide sequence ID" value="NZ_JBJGEB010000007.1"/>
</dbReference>
<organism evidence="2 3">
    <name type="scientific">Neisseria oralis</name>
    <dbReference type="NCBI Taxonomy" id="1107316"/>
    <lineage>
        <taxon>Bacteria</taxon>
        <taxon>Pseudomonadati</taxon>
        <taxon>Pseudomonadota</taxon>
        <taxon>Betaproteobacteria</taxon>
        <taxon>Neisseriales</taxon>
        <taxon>Neisseriaceae</taxon>
        <taxon>Neisseria</taxon>
    </lineage>
</organism>
<gene>
    <name evidence="2" type="ORF">ACI43T_08140</name>
</gene>
<comment type="caution">
    <text evidence="2">The sequence shown here is derived from an EMBL/GenBank/DDBJ whole genome shotgun (WGS) entry which is preliminary data.</text>
</comment>
<evidence type="ECO:0000256" key="1">
    <source>
        <dbReference type="SAM" id="Phobius"/>
    </source>
</evidence>
<reference evidence="2 3" key="1">
    <citation type="submission" date="2024-11" db="EMBL/GenBank/DDBJ databases">
        <authorList>
            <person name="Mikucki A.G."/>
            <person name="Kahler C.M."/>
        </authorList>
    </citation>
    <scope>NUCLEOTIDE SEQUENCE [LARGE SCALE GENOMIC DNA]</scope>
    <source>
        <strain evidence="2 3">EXNM717</strain>
    </source>
</reference>
<protein>
    <submittedName>
        <fullName evidence="2">Uncharacterized protein</fullName>
    </submittedName>
</protein>
<accession>A0ABW8Q4I0</accession>
<dbReference type="EMBL" id="JBJGEB010000007">
    <property type="protein sequence ID" value="MFK7642459.1"/>
    <property type="molecule type" value="Genomic_DNA"/>
</dbReference>
<name>A0ABW8Q4I0_9NEIS</name>
<keyword evidence="3" id="KW-1185">Reference proteome</keyword>
<dbReference type="Proteomes" id="UP001621964">
    <property type="component" value="Unassembled WGS sequence"/>
</dbReference>
<proteinExistence type="predicted"/>
<keyword evidence="1" id="KW-0812">Transmembrane</keyword>